<evidence type="ECO:0000256" key="3">
    <source>
        <dbReference type="ARBA" id="ARBA00005005"/>
    </source>
</evidence>
<dbReference type="EC" id="5.3.3.8" evidence="5"/>
<dbReference type="Proteomes" id="UP000663760">
    <property type="component" value="Chromosome 6"/>
</dbReference>
<dbReference type="GO" id="GO:0006635">
    <property type="term" value="P:fatty acid beta-oxidation"/>
    <property type="evidence" value="ECO:0007669"/>
    <property type="project" value="TreeGrafter"/>
</dbReference>
<dbReference type="OrthoDB" id="410701at2759"/>
<keyword evidence="7" id="KW-0472">Membrane</keyword>
<keyword evidence="6" id="KW-0443">Lipid metabolism</keyword>
<comment type="similarity">
    <text evidence="4">Belongs to the enoyl-CoA hydratase/isomerase family.</text>
</comment>
<dbReference type="InterPro" id="IPR029045">
    <property type="entry name" value="ClpP/crotonase-like_dom_sf"/>
</dbReference>
<dbReference type="GO" id="GO:0005777">
    <property type="term" value="C:peroxisome"/>
    <property type="evidence" value="ECO:0007669"/>
    <property type="project" value="TreeGrafter"/>
</dbReference>
<comment type="catalytic activity">
    <reaction evidence="1">
        <text>a (3Z)-enoyl-CoA = a 4-saturated (2E)-enoyl-CoA</text>
        <dbReference type="Rhea" id="RHEA:45900"/>
        <dbReference type="ChEBI" id="CHEBI:85097"/>
        <dbReference type="ChEBI" id="CHEBI:85489"/>
        <dbReference type="EC" id="5.3.3.8"/>
    </reaction>
</comment>
<comment type="catalytic activity">
    <reaction evidence="2">
        <text>a (3E)-enoyl-CoA = a 4-saturated (2E)-enoyl-CoA</text>
        <dbReference type="Rhea" id="RHEA:45228"/>
        <dbReference type="ChEBI" id="CHEBI:58521"/>
        <dbReference type="ChEBI" id="CHEBI:85097"/>
        <dbReference type="EC" id="5.3.3.8"/>
    </reaction>
</comment>
<dbReference type="InterPro" id="IPR001753">
    <property type="entry name" value="Enoyl-CoA_hydra/iso"/>
</dbReference>
<dbReference type="Gene3D" id="3.90.226.10">
    <property type="entry name" value="2-enoyl-CoA Hydratase, Chain A, domain 1"/>
    <property type="match status" value="1"/>
</dbReference>
<evidence type="ECO:0000256" key="4">
    <source>
        <dbReference type="ARBA" id="ARBA00005254"/>
    </source>
</evidence>
<evidence type="ECO:0000256" key="2">
    <source>
        <dbReference type="ARBA" id="ARBA00000765"/>
    </source>
</evidence>
<dbReference type="AlphaFoldDB" id="A0A7I8KJA1"/>
<keyword evidence="7" id="KW-0812">Transmembrane</keyword>
<keyword evidence="9" id="KW-1185">Reference proteome</keyword>
<organism evidence="8 9">
    <name type="scientific">Spirodela intermedia</name>
    <name type="common">Intermediate duckweed</name>
    <dbReference type="NCBI Taxonomy" id="51605"/>
    <lineage>
        <taxon>Eukaryota</taxon>
        <taxon>Viridiplantae</taxon>
        <taxon>Streptophyta</taxon>
        <taxon>Embryophyta</taxon>
        <taxon>Tracheophyta</taxon>
        <taxon>Spermatophyta</taxon>
        <taxon>Magnoliopsida</taxon>
        <taxon>Liliopsida</taxon>
        <taxon>Araceae</taxon>
        <taxon>Lemnoideae</taxon>
        <taxon>Spirodela</taxon>
    </lineage>
</organism>
<evidence type="ECO:0000313" key="8">
    <source>
        <dbReference type="EMBL" id="CAA7397522.1"/>
    </source>
</evidence>
<reference evidence="8" key="1">
    <citation type="submission" date="2020-02" db="EMBL/GenBank/DDBJ databases">
        <authorList>
            <person name="Scholz U."/>
            <person name="Mascher M."/>
            <person name="Fiebig A."/>
        </authorList>
    </citation>
    <scope>NUCLEOTIDE SEQUENCE</scope>
</reference>
<evidence type="ECO:0000313" key="9">
    <source>
        <dbReference type="Proteomes" id="UP000663760"/>
    </source>
</evidence>
<proteinExistence type="inferred from homology"/>
<dbReference type="PANTHER" id="PTHR11941:SF147">
    <property type="entry name" value="OS01G0205600 PROTEIN"/>
    <property type="match status" value="1"/>
</dbReference>
<dbReference type="SUPFAM" id="SSF52096">
    <property type="entry name" value="ClpP/crotonase"/>
    <property type="match status" value="1"/>
</dbReference>
<dbReference type="GO" id="GO:0004165">
    <property type="term" value="F:delta(3)-delta(2)-enoyl-CoA isomerase activity"/>
    <property type="evidence" value="ECO:0007669"/>
    <property type="project" value="UniProtKB-EC"/>
</dbReference>
<name>A0A7I8KJA1_SPIIN</name>
<gene>
    <name evidence="8" type="ORF">SI8410_06008187</name>
</gene>
<protein>
    <recommendedName>
        <fullName evidence="5">Delta(3)-Delta(2)-enoyl-CoA isomerase</fullName>
        <ecNumber evidence="5">5.3.3.8</ecNumber>
    </recommendedName>
</protein>
<evidence type="ECO:0000256" key="6">
    <source>
        <dbReference type="ARBA" id="ARBA00023098"/>
    </source>
</evidence>
<dbReference type="FunFam" id="3.90.226.10:FF:000049">
    <property type="entry name" value="Enoyl-CoA delta isomerase 3"/>
    <property type="match status" value="1"/>
</dbReference>
<accession>A0A7I8KJA1</accession>
<dbReference type="PANTHER" id="PTHR11941">
    <property type="entry name" value="ENOYL-COA HYDRATASE-RELATED"/>
    <property type="match status" value="1"/>
</dbReference>
<feature type="transmembrane region" description="Helical" evidence="7">
    <location>
        <begin position="107"/>
        <end position="126"/>
    </location>
</feature>
<sequence length="241" mass="25292">MVTLEKRGRVYLLTLTGDGEHRLNPALIGDLHSALSQIRAEASATGGVGGAALVIAAEGRFFSNGFDLKWASEQSPDSHRRSRLMSSAFFRTLAALISLPMPTVAAVTGHAAAAGFFLVLAHDYALMRADRGFLYMSEVDRGLPIIDAVMSLARAKMAPRARREALLGGAKLTAAAAAERGIVDGVCGGAAETVAAAVRLGEELAGLTWDGPSYAAARIAVFPEFAKIVELAAEEDPKSKL</sequence>
<evidence type="ECO:0000256" key="1">
    <source>
        <dbReference type="ARBA" id="ARBA00000452"/>
    </source>
</evidence>
<keyword evidence="7" id="KW-1133">Transmembrane helix</keyword>
<comment type="pathway">
    <text evidence="3">Lipid metabolism; fatty acid beta-oxidation.</text>
</comment>
<dbReference type="CDD" id="cd06558">
    <property type="entry name" value="crotonase-like"/>
    <property type="match status" value="1"/>
</dbReference>
<dbReference type="EMBL" id="LR746269">
    <property type="protein sequence ID" value="CAA7397522.1"/>
    <property type="molecule type" value="Genomic_DNA"/>
</dbReference>
<evidence type="ECO:0000256" key="5">
    <source>
        <dbReference type="ARBA" id="ARBA00012064"/>
    </source>
</evidence>
<evidence type="ECO:0000256" key="7">
    <source>
        <dbReference type="SAM" id="Phobius"/>
    </source>
</evidence>
<dbReference type="Pfam" id="PF00378">
    <property type="entry name" value="ECH_1"/>
    <property type="match status" value="1"/>
</dbReference>